<dbReference type="CDD" id="cd06529">
    <property type="entry name" value="S24_LexA-like"/>
    <property type="match status" value="1"/>
</dbReference>
<proteinExistence type="predicted"/>
<keyword evidence="2" id="KW-0378">Hydrolase</keyword>
<evidence type="ECO:0000313" key="8">
    <source>
        <dbReference type="Proteomes" id="UP000250242"/>
    </source>
</evidence>
<dbReference type="SUPFAM" id="SSF51306">
    <property type="entry name" value="LexA/Signal peptidase"/>
    <property type="match status" value="1"/>
</dbReference>
<keyword evidence="4" id="KW-0238">DNA-binding</keyword>
<keyword evidence="3" id="KW-0805">Transcription regulation</keyword>
<dbReference type="GO" id="GO:0006508">
    <property type="term" value="P:proteolysis"/>
    <property type="evidence" value="ECO:0007669"/>
    <property type="project" value="UniProtKB-KW"/>
</dbReference>
<keyword evidence="1" id="KW-0645">Protease</keyword>
<gene>
    <name evidence="7" type="ORF">NCTC11009_01257</name>
</gene>
<dbReference type="PROSITE" id="PS00501">
    <property type="entry name" value="SPASE_I_1"/>
    <property type="match status" value="1"/>
</dbReference>
<protein>
    <submittedName>
        <fullName evidence="7">Uncharacterized HTH-type transcriptional regulator HI_1476</fullName>
    </submittedName>
</protein>
<evidence type="ECO:0000313" key="7">
    <source>
        <dbReference type="EMBL" id="SPY08040.1"/>
    </source>
</evidence>
<dbReference type="InterPro" id="IPR015927">
    <property type="entry name" value="Peptidase_S24_S26A/B/C"/>
</dbReference>
<dbReference type="PANTHER" id="PTHR40661">
    <property type="match status" value="1"/>
</dbReference>
<evidence type="ECO:0000256" key="4">
    <source>
        <dbReference type="ARBA" id="ARBA00023125"/>
    </source>
</evidence>
<accession>A0A2X1VHT4</accession>
<reference evidence="7 8" key="1">
    <citation type="submission" date="2018-06" db="EMBL/GenBank/DDBJ databases">
        <authorList>
            <consortium name="Pathogen Informatics"/>
            <person name="Doyle S."/>
        </authorList>
    </citation>
    <scope>NUCLEOTIDE SEQUENCE [LARGE SCALE GENOMIC DNA]</scope>
    <source>
        <strain evidence="7 8">NCTC11009</strain>
    </source>
</reference>
<organism evidence="7 8">
    <name type="scientific">Oligella urethralis</name>
    <dbReference type="NCBI Taxonomy" id="90245"/>
    <lineage>
        <taxon>Bacteria</taxon>
        <taxon>Pseudomonadati</taxon>
        <taxon>Pseudomonadota</taxon>
        <taxon>Betaproteobacteria</taxon>
        <taxon>Burkholderiales</taxon>
        <taxon>Alcaligenaceae</taxon>
        <taxon>Oligella</taxon>
    </lineage>
</organism>
<keyword evidence="5" id="KW-0804">Transcription</keyword>
<dbReference type="Pfam" id="PF00717">
    <property type="entry name" value="Peptidase_S24"/>
    <property type="match status" value="1"/>
</dbReference>
<dbReference type="GO" id="GO:0003677">
    <property type="term" value="F:DNA binding"/>
    <property type="evidence" value="ECO:0007669"/>
    <property type="project" value="UniProtKB-KW"/>
</dbReference>
<dbReference type="RefSeq" id="WP_113062520.1">
    <property type="nucleotide sequence ID" value="NZ_UATH01000001.1"/>
</dbReference>
<evidence type="ECO:0000256" key="1">
    <source>
        <dbReference type="ARBA" id="ARBA00022670"/>
    </source>
</evidence>
<dbReference type="InterPro" id="IPR036286">
    <property type="entry name" value="LexA/Signal_pep-like_sf"/>
</dbReference>
<name>A0A2X1VHT4_9BURK</name>
<evidence type="ECO:0000256" key="3">
    <source>
        <dbReference type="ARBA" id="ARBA00023015"/>
    </source>
</evidence>
<feature type="domain" description="Peptidase S24/S26A/S26B/S26C" evidence="6">
    <location>
        <begin position="113"/>
        <end position="222"/>
    </location>
</feature>
<dbReference type="AlphaFoldDB" id="A0A2X1VHT4"/>
<dbReference type="PANTHER" id="PTHR40661:SF3">
    <property type="entry name" value="FELS-1 PROPHAGE TRANSCRIPTIONAL REGULATOR"/>
    <property type="match status" value="1"/>
</dbReference>
<dbReference type="InterPro" id="IPR039418">
    <property type="entry name" value="LexA-like"/>
</dbReference>
<dbReference type="Proteomes" id="UP000250242">
    <property type="component" value="Unassembled WGS sequence"/>
</dbReference>
<evidence type="ECO:0000259" key="6">
    <source>
        <dbReference type="Pfam" id="PF00717"/>
    </source>
</evidence>
<dbReference type="Gene3D" id="2.10.109.10">
    <property type="entry name" value="Umud Fragment, subunit A"/>
    <property type="match status" value="1"/>
</dbReference>
<sequence length="230" mass="25750">MKDTLTPTAKLTSKWLKEKMHTHRVRGVDLVEKLNEAGITASPAYVSNLRRFGMSIKRAGEIAKVMDWEAPSIFLSEDSSSSTPTENSTTHITISSLTPRAGVDVSANDSEVIDLVRVSRAWLRGQFPNLTNLQSLALCNIVGDSMEPTFDGDDTILVDCSTKQFDFDGVYVFTYYDTLLIKRIQRRPGVGYMVISDNRDLYEPYKISLEDLANVTVHGRVIGKFGFDRM</sequence>
<dbReference type="EMBL" id="UATH01000001">
    <property type="protein sequence ID" value="SPY08040.1"/>
    <property type="molecule type" value="Genomic_DNA"/>
</dbReference>
<evidence type="ECO:0000256" key="2">
    <source>
        <dbReference type="ARBA" id="ARBA00022801"/>
    </source>
</evidence>
<dbReference type="GO" id="GO:0016020">
    <property type="term" value="C:membrane"/>
    <property type="evidence" value="ECO:0007669"/>
    <property type="project" value="InterPro"/>
</dbReference>
<dbReference type="InterPro" id="IPR019756">
    <property type="entry name" value="Pept_S26A_signal_pept_1_Ser-AS"/>
</dbReference>
<dbReference type="GO" id="GO:0004252">
    <property type="term" value="F:serine-type endopeptidase activity"/>
    <property type="evidence" value="ECO:0007669"/>
    <property type="project" value="InterPro"/>
</dbReference>
<evidence type="ECO:0000256" key="5">
    <source>
        <dbReference type="ARBA" id="ARBA00023163"/>
    </source>
</evidence>